<evidence type="ECO:0000256" key="3">
    <source>
        <dbReference type="ARBA" id="ARBA00022452"/>
    </source>
</evidence>
<dbReference type="PROSITE" id="PS52016">
    <property type="entry name" value="TONB_DEPENDENT_REC_3"/>
    <property type="match status" value="1"/>
</dbReference>
<dbReference type="InterPro" id="IPR000531">
    <property type="entry name" value="Beta-barrel_TonB"/>
</dbReference>
<dbReference type="PANTHER" id="PTHR47234:SF2">
    <property type="entry name" value="TONB-DEPENDENT RECEPTOR"/>
    <property type="match status" value="1"/>
</dbReference>
<evidence type="ECO:0000256" key="4">
    <source>
        <dbReference type="ARBA" id="ARBA00022692"/>
    </source>
</evidence>
<proteinExistence type="inferred from homology"/>
<dbReference type="InterPro" id="IPR036942">
    <property type="entry name" value="Beta-barrel_TonB_sf"/>
</dbReference>
<sequence>MQAHHNRLSAAVRLALSVGIASSAAVVYAQDATPQQNNPPQQSTSTQNNSQNNSNEQPQVSKAKTLQGMTVTGSLLRRVDTETANPVVTLDRAAITNNGSPTLGDVLQQLPSVSGYATNPANNSNGGGVASPTLEGGDGASRISLRGLGTNRTLVLVDGQRLSNADLNMIPQNMIQSVDVLAEGASTAYGSDAIGGVVNFHLRKDFKGAEVSVNDGISSHGDGQRRGFSFTTGASGEKGNIVAGLDWNKYTAVPATRRGFSQQALYLSSGVITPAGSGTIPSGRILIPAGLSPGGCNVNGQGNTYVTLAHGNGSSLGDYRCYGGPSDTFNYNAYNYIQTEQKRANFFVLGNYNLTSNLTAFANVFYNRTNSAGQDAPAPTGTGDGWYVTANNPINPFGVTFGNPPGYTGTSYVINTRLTGLGTRLHTFDTDNLQFNTGLRGHFGDSSWIWDTSLDYGYTNRKQVDYNEVNIADLQGVINSGGNIFDQADPAVSGLLRDGVDSPTYVLTNTMKQLQANASGELWDLPAGAILASTGALYRWNSMNYTVTPDAILNPGTATCDVLAEACGSPGRGSINVKELYGEALVPLLSEQPFAYALNIDLGIRASDYSTSGTTTNKKIALEYRPVADLLVRATATQVFRAPDLDELFDGITIANPTINDPCTGLSAATLAAHPGACQYVPPQWAGNPTPQITGYYSGGKPAGVNLRPEHGMSYDLGLVYSPSWLEGFSSTVDVWRINLHDMLTPLAAQTVLDACFANNNSPYCSFIHRYPSNNALAGAIYYMNTPEVNLGNLSTSGVDFSANYTIPHFDLGSFNPGNFKVGLNTTYTGSFYNDATPGQPGAKTVDYAGTYTQQFGNIARWRGTLTLNWSFGNWSAQWQTRYINHLTNLNADYLTGASAPMASIIYQSAQIAYTVPSIKTRFEFGVDNITDKAPPLIYQNGLNYNVDTATYDVLGRYYWARATVKF</sequence>
<reference evidence="14 15" key="1">
    <citation type="submission" date="2018-07" db="EMBL/GenBank/DDBJ databases">
        <title>Dyella monticola sp. nov. and Dyella psychrodurans sp. nov. isolated from monsoon evergreen broad-leaved forest soil of Dinghu Mountain, China.</title>
        <authorList>
            <person name="Gao Z."/>
            <person name="Qiu L."/>
        </authorList>
    </citation>
    <scope>NUCLEOTIDE SEQUENCE [LARGE SCALE GENOMIC DNA]</scope>
    <source>
        <strain evidence="14 15">4G-K06</strain>
    </source>
</reference>
<name>A0A370WSG8_9GAMM</name>
<feature type="compositionally biased region" description="Low complexity" evidence="10">
    <location>
        <begin position="33"/>
        <end position="59"/>
    </location>
</feature>
<dbReference type="InterPro" id="IPR012910">
    <property type="entry name" value="Plug_dom"/>
</dbReference>
<dbReference type="Pfam" id="PF07715">
    <property type="entry name" value="Plug"/>
    <property type="match status" value="1"/>
</dbReference>
<dbReference type="AlphaFoldDB" id="A0A370WSG8"/>
<dbReference type="PANTHER" id="PTHR47234">
    <property type="match status" value="1"/>
</dbReference>
<keyword evidence="11" id="KW-0732">Signal</keyword>
<evidence type="ECO:0000256" key="7">
    <source>
        <dbReference type="ARBA" id="ARBA00023237"/>
    </source>
</evidence>
<keyword evidence="15" id="KW-1185">Reference proteome</keyword>
<evidence type="ECO:0000256" key="5">
    <source>
        <dbReference type="ARBA" id="ARBA00023077"/>
    </source>
</evidence>
<dbReference type="Pfam" id="PF00593">
    <property type="entry name" value="TonB_dep_Rec_b-barrel"/>
    <property type="match status" value="1"/>
</dbReference>
<evidence type="ECO:0000256" key="2">
    <source>
        <dbReference type="ARBA" id="ARBA00022448"/>
    </source>
</evidence>
<feature type="domain" description="TonB-dependent receptor-like beta-barrel" evidence="12">
    <location>
        <begin position="400"/>
        <end position="930"/>
    </location>
</feature>
<evidence type="ECO:0000256" key="9">
    <source>
        <dbReference type="RuleBase" id="RU003357"/>
    </source>
</evidence>
<feature type="region of interest" description="Disordered" evidence="10">
    <location>
        <begin position="32"/>
        <end position="66"/>
    </location>
</feature>
<feature type="region of interest" description="Disordered" evidence="10">
    <location>
        <begin position="114"/>
        <end position="133"/>
    </location>
</feature>
<protein>
    <submittedName>
        <fullName evidence="14">TonB-dependent receptor</fullName>
    </submittedName>
</protein>
<comment type="similarity">
    <text evidence="8 9">Belongs to the TonB-dependent receptor family.</text>
</comment>
<evidence type="ECO:0000256" key="6">
    <source>
        <dbReference type="ARBA" id="ARBA00023136"/>
    </source>
</evidence>
<evidence type="ECO:0000259" key="13">
    <source>
        <dbReference type="Pfam" id="PF07715"/>
    </source>
</evidence>
<evidence type="ECO:0000313" key="14">
    <source>
        <dbReference type="EMBL" id="RDS79070.1"/>
    </source>
</evidence>
<feature type="domain" description="TonB-dependent receptor plug" evidence="13">
    <location>
        <begin position="82"/>
        <end position="197"/>
    </location>
</feature>
<keyword evidence="2 8" id="KW-0813">Transport</keyword>
<evidence type="ECO:0000313" key="15">
    <source>
        <dbReference type="Proteomes" id="UP000254258"/>
    </source>
</evidence>
<evidence type="ECO:0000259" key="12">
    <source>
        <dbReference type="Pfam" id="PF00593"/>
    </source>
</evidence>
<feature type="signal peptide" evidence="11">
    <location>
        <begin position="1"/>
        <end position="29"/>
    </location>
</feature>
<dbReference type="InterPro" id="IPR039426">
    <property type="entry name" value="TonB-dep_rcpt-like"/>
</dbReference>
<keyword evidence="6 8" id="KW-0472">Membrane</keyword>
<keyword evidence="3 8" id="KW-1134">Transmembrane beta strand</keyword>
<keyword evidence="4 8" id="KW-0812">Transmembrane</keyword>
<keyword evidence="7 8" id="KW-0998">Cell outer membrane</keyword>
<feature type="chain" id="PRO_5017075580" evidence="11">
    <location>
        <begin position="30"/>
        <end position="967"/>
    </location>
</feature>
<dbReference type="Gene3D" id="2.170.130.10">
    <property type="entry name" value="TonB-dependent receptor, plug domain"/>
    <property type="match status" value="1"/>
</dbReference>
<evidence type="ECO:0000256" key="1">
    <source>
        <dbReference type="ARBA" id="ARBA00004571"/>
    </source>
</evidence>
<feature type="compositionally biased region" description="Polar residues" evidence="10">
    <location>
        <begin position="114"/>
        <end position="124"/>
    </location>
</feature>
<keyword evidence="5 9" id="KW-0798">TonB box</keyword>
<accession>A0A370WSG8</accession>
<evidence type="ECO:0000256" key="11">
    <source>
        <dbReference type="SAM" id="SignalP"/>
    </source>
</evidence>
<comment type="caution">
    <text evidence="14">The sequence shown here is derived from an EMBL/GenBank/DDBJ whole genome shotgun (WGS) entry which is preliminary data.</text>
</comment>
<evidence type="ECO:0000256" key="8">
    <source>
        <dbReference type="PROSITE-ProRule" id="PRU01360"/>
    </source>
</evidence>
<dbReference type="OrthoDB" id="6276154at2"/>
<dbReference type="RefSeq" id="WP_115497274.1">
    <property type="nucleotide sequence ID" value="NZ_QRBE01000017.1"/>
</dbReference>
<organism evidence="14 15">
    <name type="scientific">Dyella monticola</name>
    <dbReference type="NCBI Taxonomy" id="1927958"/>
    <lineage>
        <taxon>Bacteria</taxon>
        <taxon>Pseudomonadati</taxon>
        <taxon>Pseudomonadota</taxon>
        <taxon>Gammaproteobacteria</taxon>
        <taxon>Lysobacterales</taxon>
        <taxon>Rhodanobacteraceae</taxon>
        <taxon>Dyella</taxon>
    </lineage>
</organism>
<dbReference type="InterPro" id="IPR037066">
    <property type="entry name" value="Plug_dom_sf"/>
</dbReference>
<evidence type="ECO:0000256" key="10">
    <source>
        <dbReference type="SAM" id="MobiDB-lite"/>
    </source>
</evidence>
<dbReference type="SUPFAM" id="SSF56935">
    <property type="entry name" value="Porins"/>
    <property type="match status" value="1"/>
</dbReference>
<dbReference type="Proteomes" id="UP000254258">
    <property type="component" value="Unassembled WGS sequence"/>
</dbReference>
<keyword evidence="14" id="KW-0675">Receptor</keyword>
<gene>
    <name evidence="14" type="ORF">DWU98_19530</name>
</gene>
<dbReference type="EMBL" id="QRBE01000017">
    <property type="protein sequence ID" value="RDS79070.1"/>
    <property type="molecule type" value="Genomic_DNA"/>
</dbReference>
<comment type="subcellular location">
    <subcellularLocation>
        <location evidence="1 8">Cell outer membrane</location>
        <topology evidence="1 8">Multi-pass membrane protein</topology>
    </subcellularLocation>
</comment>
<dbReference type="Gene3D" id="2.40.170.20">
    <property type="entry name" value="TonB-dependent receptor, beta-barrel domain"/>
    <property type="match status" value="1"/>
</dbReference>
<dbReference type="GO" id="GO:0009279">
    <property type="term" value="C:cell outer membrane"/>
    <property type="evidence" value="ECO:0007669"/>
    <property type="project" value="UniProtKB-SubCell"/>
</dbReference>